<reference evidence="2 3" key="1">
    <citation type="submission" date="2017-09" db="EMBL/GenBank/DDBJ databases">
        <title>WGS assembly of Aquilegia coerulea Goldsmith.</title>
        <authorList>
            <person name="Hodges S."/>
            <person name="Kramer E."/>
            <person name="Nordborg M."/>
            <person name="Tomkins J."/>
            <person name="Borevitz J."/>
            <person name="Derieg N."/>
            <person name="Yan J."/>
            <person name="Mihaltcheva S."/>
            <person name="Hayes R.D."/>
            <person name="Rokhsar D."/>
        </authorList>
    </citation>
    <scope>NUCLEOTIDE SEQUENCE [LARGE SCALE GENOMIC DNA]</scope>
    <source>
        <strain evidence="3">cv. Goldsmith</strain>
    </source>
</reference>
<name>A0A2G5EC67_AQUCA</name>
<keyword evidence="3" id="KW-1185">Reference proteome</keyword>
<dbReference type="AlphaFoldDB" id="A0A2G5EC67"/>
<organism evidence="2 3">
    <name type="scientific">Aquilegia coerulea</name>
    <name type="common">Rocky mountain columbine</name>
    <dbReference type="NCBI Taxonomy" id="218851"/>
    <lineage>
        <taxon>Eukaryota</taxon>
        <taxon>Viridiplantae</taxon>
        <taxon>Streptophyta</taxon>
        <taxon>Embryophyta</taxon>
        <taxon>Tracheophyta</taxon>
        <taxon>Spermatophyta</taxon>
        <taxon>Magnoliopsida</taxon>
        <taxon>Ranunculales</taxon>
        <taxon>Ranunculaceae</taxon>
        <taxon>Thalictroideae</taxon>
        <taxon>Aquilegia</taxon>
    </lineage>
</organism>
<protein>
    <submittedName>
        <fullName evidence="2">Uncharacterized protein</fullName>
    </submittedName>
</protein>
<accession>A0A2G5EC67</accession>
<keyword evidence="1" id="KW-0472">Membrane</keyword>
<evidence type="ECO:0000313" key="3">
    <source>
        <dbReference type="Proteomes" id="UP000230069"/>
    </source>
</evidence>
<evidence type="ECO:0000313" key="2">
    <source>
        <dbReference type="EMBL" id="PIA53157.1"/>
    </source>
</evidence>
<sequence length="141" mass="15274">MAALASSSFLAAVTTTTTTTTTTTRLLGFQTLKPKSLLIIPPISCASKLRANSSILSHKLSFRFSNVESLLWRKDRYTVFANPTEGDIVEKKTQGTEADASQGPPFLTILAGFIVVLLIFWIVGSIVMWLVGLIVNVPSSK</sequence>
<dbReference type="EMBL" id="KZ305026">
    <property type="protein sequence ID" value="PIA53157.1"/>
    <property type="molecule type" value="Genomic_DNA"/>
</dbReference>
<evidence type="ECO:0000256" key="1">
    <source>
        <dbReference type="SAM" id="Phobius"/>
    </source>
</evidence>
<gene>
    <name evidence="2" type="ORF">AQUCO_00900037v1</name>
</gene>
<proteinExistence type="predicted"/>
<dbReference type="Proteomes" id="UP000230069">
    <property type="component" value="Unassembled WGS sequence"/>
</dbReference>
<keyword evidence="1" id="KW-1133">Transmembrane helix</keyword>
<dbReference type="InParanoid" id="A0A2G5EC67"/>
<feature type="transmembrane region" description="Helical" evidence="1">
    <location>
        <begin position="109"/>
        <end position="135"/>
    </location>
</feature>
<keyword evidence="1" id="KW-0812">Transmembrane</keyword>
<dbReference type="OrthoDB" id="783284at2759"/>